<dbReference type="AlphaFoldDB" id="A0A512T903"/>
<evidence type="ECO:0000313" key="1">
    <source>
        <dbReference type="EMBL" id="GEQ23368.1"/>
    </source>
</evidence>
<gene>
    <name evidence="1" type="ORF">CBU02nite_38740</name>
</gene>
<organism evidence="1 2">
    <name type="scientific">Clostridium butyricum</name>
    <dbReference type="NCBI Taxonomy" id="1492"/>
    <lineage>
        <taxon>Bacteria</taxon>
        <taxon>Bacillati</taxon>
        <taxon>Bacillota</taxon>
        <taxon>Clostridia</taxon>
        <taxon>Eubacteriales</taxon>
        <taxon>Clostridiaceae</taxon>
        <taxon>Clostridium</taxon>
    </lineage>
</organism>
<protein>
    <submittedName>
        <fullName evidence="1">Uncharacterized protein</fullName>
    </submittedName>
</protein>
<comment type="caution">
    <text evidence="1">The sequence shown here is derived from an EMBL/GenBank/DDBJ whole genome shotgun (WGS) entry which is preliminary data.</text>
</comment>
<dbReference type="Proteomes" id="UP000321089">
    <property type="component" value="Unassembled WGS sequence"/>
</dbReference>
<evidence type="ECO:0000313" key="2">
    <source>
        <dbReference type="Proteomes" id="UP000321089"/>
    </source>
</evidence>
<accession>A0A512T903</accession>
<proteinExistence type="predicted"/>
<sequence length="49" mass="5974">MKKDITVTITEEISEELLEKYYKQLWNALKDQFGNENLKEFYIELCKDQ</sequence>
<dbReference type="EMBL" id="BKBC01000105">
    <property type="protein sequence ID" value="GEQ23368.1"/>
    <property type="molecule type" value="Genomic_DNA"/>
</dbReference>
<dbReference type="RefSeq" id="WP_002580517.1">
    <property type="nucleotide sequence ID" value="NZ_BKBB01000008.1"/>
</dbReference>
<reference evidence="1 2" key="1">
    <citation type="submission" date="2019-07" db="EMBL/GenBank/DDBJ databases">
        <title>Whole genome shotgun sequence of Clostridium butyricum NBRC 3858.</title>
        <authorList>
            <person name="Hosoyama A."/>
            <person name="Uohara A."/>
            <person name="Ohji S."/>
            <person name="Ichikawa N."/>
        </authorList>
    </citation>
    <scope>NUCLEOTIDE SEQUENCE [LARGE SCALE GENOMIC DNA]</scope>
    <source>
        <strain evidence="1 2">NBRC 3858</strain>
    </source>
</reference>
<name>A0A512T903_CLOBU</name>